<comment type="caution">
    <text evidence="1">The sequence shown here is derived from an EMBL/GenBank/DDBJ whole genome shotgun (WGS) entry which is preliminary data.</text>
</comment>
<evidence type="ECO:0000313" key="1">
    <source>
        <dbReference type="EMBL" id="PON60729.1"/>
    </source>
</evidence>
<reference evidence="2" key="1">
    <citation type="submission" date="2016-06" db="EMBL/GenBank/DDBJ databases">
        <title>Parallel loss of symbiosis genes in relatives of nitrogen-fixing non-legume Parasponia.</title>
        <authorList>
            <person name="Van Velzen R."/>
            <person name="Holmer R."/>
            <person name="Bu F."/>
            <person name="Rutten L."/>
            <person name="Van Zeijl A."/>
            <person name="Liu W."/>
            <person name="Santuari L."/>
            <person name="Cao Q."/>
            <person name="Sharma T."/>
            <person name="Shen D."/>
            <person name="Roswanjaya Y."/>
            <person name="Wardhani T."/>
            <person name="Kalhor M.S."/>
            <person name="Jansen J."/>
            <person name="Van den Hoogen J."/>
            <person name="Gungor B."/>
            <person name="Hartog M."/>
            <person name="Hontelez J."/>
            <person name="Verver J."/>
            <person name="Yang W.-C."/>
            <person name="Schijlen E."/>
            <person name="Repin R."/>
            <person name="Schilthuizen M."/>
            <person name="Schranz E."/>
            <person name="Heidstra R."/>
            <person name="Miyata K."/>
            <person name="Fedorova E."/>
            <person name="Kohlen W."/>
            <person name="Bisseling T."/>
            <person name="Smit S."/>
            <person name="Geurts R."/>
        </authorList>
    </citation>
    <scope>NUCLEOTIDE SEQUENCE [LARGE SCALE GENOMIC DNA]</scope>
    <source>
        <strain evidence="2">cv. RG33-2</strain>
    </source>
</reference>
<dbReference type="Proteomes" id="UP000237000">
    <property type="component" value="Unassembled WGS sequence"/>
</dbReference>
<dbReference type="AlphaFoldDB" id="A0A2P5CI60"/>
<gene>
    <name evidence="1" type="ORF">TorRG33x02_284160</name>
</gene>
<dbReference type="OrthoDB" id="1182086at2759"/>
<protein>
    <submittedName>
        <fullName evidence="1">Uncharacterized protein</fullName>
    </submittedName>
</protein>
<name>A0A2P5CI60_TREOI</name>
<accession>A0A2P5CI60</accession>
<dbReference type="InParanoid" id="A0A2P5CI60"/>
<dbReference type="EMBL" id="JXTC01000362">
    <property type="protein sequence ID" value="PON60729.1"/>
    <property type="molecule type" value="Genomic_DNA"/>
</dbReference>
<evidence type="ECO:0000313" key="2">
    <source>
        <dbReference type="Proteomes" id="UP000237000"/>
    </source>
</evidence>
<proteinExistence type="predicted"/>
<organism evidence="1 2">
    <name type="scientific">Trema orientale</name>
    <name type="common">Charcoal tree</name>
    <name type="synonym">Celtis orientalis</name>
    <dbReference type="NCBI Taxonomy" id="63057"/>
    <lineage>
        <taxon>Eukaryota</taxon>
        <taxon>Viridiplantae</taxon>
        <taxon>Streptophyta</taxon>
        <taxon>Embryophyta</taxon>
        <taxon>Tracheophyta</taxon>
        <taxon>Spermatophyta</taxon>
        <taxon>Magnoliopsida</taxon>
        <taxon>eudicotyledons</taxon>
        <taxon>Gunneridae</taxon>
        <taxon>Pentapetalae</taxon>
        <taxon>rosids</taxon>
        <taxon>fabids</taxon>
        <taxon>Rosales</taxon>
        <taxon>Cannabaceae</taxon>
        <taxon>Trema</taxon>
    </lineage>
</organism>
<sequence length="125" mass="14114">MVEQSNSDSFSIPPEIPLSKKQIEALVQAWLKDGELSDMPVDKPPILEDKRNPKYCVFHKKIGHSTPGCYAVRKKYHYKVSKGEVIQKQLTYTNPFPNHGKGGQVVTCVAMENEIKEVALKFQAI</sequence>
<keyword evidence="2" id="KW-1185">Reference proteome</keyword>